<dbReference type="InterPro" id="IPR008756">
    <property type="entry name" value="Peptidase_M56"/>
</dbReference>
<name>A0AB36TH96_ACETH</name>
<accession>A0AB36TH96</accession>
<dbReference type="PANTHER" id="PTHR34978">
    <property type="entry name" value="POSSIBLE SENSOR-TRANSDUCER PROTEIN BLAR"/>
    <property type="match status" value="1"/>
</dbReference>
<sequence>MLSEMFYWLFNMSISASVAGIVVLLLRRIKKLPRRLVHILWVIPFIRMWIPVGIRSKYSLMTLISKFTTKSVVLYDGTLDFSFTNYIMAADNYFPVTYKEDMLENLFSIASVVWIIVAVALSLIFAILYVLAKSELKDASLLRDNIYVSDKITSPAAYGVFRPKIVVPKGYELRNLHYIVAHESAHIYRKDNLWRIIAVISASVHWFNPLIWLFLKKFLEDTELACDEQVLANCGEDEKKAYAMALVDCAESMGVFASPFGGAKIRVRIDRILSYRKLSIISIASLTAFAVAIGYVLLTNAS</sequence>
<dbReference type="Proteomes" id="UP000223596">
    <property type="component" value="Unassembled WGS sequence"/>
</dbReference>
<dbReference type="InterPro" id="IPR052173">
    <property type="entry name" value="Beta-lactam_resp_regulator"/>
</dbReference>
<evidence type="ECO:0000256" key="1">
    <source>
        <dbReference type="SAM" id="Phobius"/>
    </source>
</evidence>
<dbReference type="CDD" id="cd07341">
    <property type="entry name" value="M56_BlaR1_MecR1_like"/>
    <property type="match status" value="1"/>
</dbReference>
<dbReference type="GeneID" id="35806085"/>
<feature type="transmembrane region" description="Helical" evidence="1">
    <location>
        <begin position="278"/>
        <end position="298"/>
    </location>
</feature>
<evidence type="ECO:0000313" key="4">
    <source>
        <dbReference type="Proteomes" id="UP000223596"/>
    </source>
</evidence>
<dbReference type="AlphaFoldDB" id="A0AB36TH96"/>
<dbReference type="RefSeq" id="WP_003512663.1">
    <property type="nucleotide sequence ID" value="NZ_CP013828.1"/>
</dbReference>
<evidence type="ECO:0000313" key="3">
    <source>
        <dbReference type="EMBL" id="PFH03128.1"/>
    </source>
</evidence>
<protein>
    <submittedName>
        <fullName evidence="3">Beta-lactamase regulating signal transducer with metallopeptidase domain</fullName>
    </submittedName>
</protein>
<feature type="transmembrane region" description="Helical" evidence="1">
    <location>
        <begin position="106"/>
        <end position="132"/>
    </location>
</feature>
<feature type="domain" description="Peptidase M56" evidence="2">
    <location>
        <begin position="9"/>
        <end position="262"/>
    </location>
</feature>
<feature type="transmembrane region" description="Helical" evidence="1">
    <location>
        <begin position="6"/>
        <end position="26"/>
    </location>
</feature>
<comment type="caution">
    <text evidence="3">The sequence shown here is derived from an EMBL/GenBank/DDBJ whole genome shotgun (WGS) entry which is preliminary data.</text>
</comment>
<dbReference type="PANTHER" id="PTHR34978:SF3">
    <property type="entry name" value="SLR0241 PROTEIN"/>
    <property type="match status" value="1"/>
</dbReference>
<organism evidence="3 4">
    <name type="scientific">Acetivibrio thermocellus AD2</name>
    <dbReference type="NCBI Taxonomy" id="1138384"/>
    <lineage>
        <taxon>Bacteria</taxon>
        <taxon>Bacillati</taxon>
        <taxon>Bacillota</taxon>
        <taxon>Clostridia</taxon>
        <taxon>Eubacteriales</taxon>
        <taxon>Oscillospiraceae</taxon>
        <taxon>Acetivibrio</taxon>
    </lineage>
</organism>
<feature type="transmembrane region" description="Helical" evidence="1">
    <location>
        <begin position="193"/>
        <end position="215"/>
    </location>
</feature>
<evidence type="ECO:0000259" key="2">
    <source>
        <dbReference type="Pfam" id="PF05569"/>
    </source>
</evidence>
<keyword evidence="1" id="KW-0812">Transmembrane</keyword>
<proteinExistence type="predicted"/>
<gene>
    <name evidence="3" type="ORF">M972_111924</name>
</gene>
<keyword evidence="1" id="KW-0472">Membrane</keyword>
<dbReference type="Pfam" id="PF05569">
    <property type="entry name" value="Peptidase_M56"/>
    <property type="match status" value="1"/>
</dbReference>
<reference evidence="3 4" key="1">
    <citation type="submission" date="2017-09" db="EMBL/GenBank/DDBJ databases">
        <title>Evaluation of Pacific Biosciences Sequencing Technology to Finishing C. thermocellum Genome Sequences.</title>
        <authorList>
            <person name="Brown S."/>
        </authorList>
    </citation>
    <scope>NUCLEOTIDE SEQUENCE [LARGE SCALE GENOMIC DNA]</scope>
    <source>
        <strain evidence="3 4">AD2</strain>
    </source>
</reference>
<keyword evidence="1" id="KW-1133">Transmembrane helix</keyword>
<dbReference type="EMBL" id="PDBW01000001">
    <property type="protein sequence ID" value="PFH03128.1"/>
    <property type="molecule type" value="Genomic_DNA"/>
</dbReference>